<dbReference type="Proteomes" id="UP001164653">
    <property type="component" value="Chromosome"/>
</dbReference>
<protein>
    <submittedName>
        <fullName evidence="1">RloB family protein</fullName>
    </submittedName>
</protein>
<dbReference type="InterPro" id="IPR025591">
    <property type="entry name" value="RloB"/>
</dbReference>
<dbReference type="AlphaFoldDB" id="A0A9E8NHE6"/>
<proteinExistence type="predicted"/>
<gene>
    <name evidence="1" type="ORF">ON006_15520</name>
</gene>
<dbReference type="Pfam" id="PF13707">
    <property type="entry name" value="RloB"/>
    <property type="match status" value="1"/>
</dbReference>
<keyword evidence="2" id="KW-1185">Reference proteome</keyword>
<dbReference type="EMBL" id="CP112998">
    <property type="protein sequence ID" value="WAC15343.1"/>
    <property type="molecule type" value="Genomic_DNA"/>
</dbReference>
<evidence type="ECO:0000313" key="1">
    <source>
        <dbReference type="EMBL" id="WAC15343.1"/>
    </source>
</evidence>
<organism evidence="1 2">
    <name type="scientific">Dyadobacter pollutisoli</name>
    <dbReference type="NCBI Taxonomy" id="2910158"/>
    <lineage>
        <taxon>Bacteria</taxon>
        <taxon>Pseudomonadati</taxon>
        <taxon>Bacteroidota</taxon>
        <taxon>Cytophagia</taxon>
        <taxon>Cytophagales</taxon>
        <taxon>Spirosomataceae</taxon>
        <taxon>Dyadobacter</taxon>
    </lineage>
</organism>
<accession>A0A9E8NHE6</accession>
<dbReference type="RefSeq" id="WP_244823014.1">
    <property type="nucleotide sequence ID" value="NZ_CP112998.1"/>
</dbReference>
<evidence type="ECO:0000313" key="2">
    <source>
        <dbReference type="Proteomes" id="UP001164653"/>
    </source>
</evidence>
<dbReference type="KEGG" id="dpf:ON006_15520"/>
<name>A0A9E8NHE6_9BACT</name>
<sequence>MAEIDPWDIRKSDEREADKLTTFIIFCEDSVSEPLYFRSFSNDRVQINEIANQRSKKLNLESTIEKCTEDGLMAFDGQRHKVNEGIEERIWCVYDRDMENTDLAQIEKKNNIGFDNAISLAVDAGLQIAWSNDCFELWILLHFEDIEPENPFHRNVIYERLTEIFRKLRDKSDALIQITSRPMFSYKDSFKNREDFLNHVLPLLKQNTDMAIERAAKLEASVCQNNIPFHAQNPCTMMHKLVNSIFEYGGRS</sequence>
<reference evidence="1" key="1">
    <citation type="submission" date="2022-11" db="EMBL/GenBank/DDBJ databases">
        <title>Dyadobacter pollutisoli sp. nov., isolated from plastic dumped soil.</title>
        <authorList>
            <person name="Kim J.M."/>
            <person name="Kim K.R."/>
            <person name="Lee J.K."/>
            <person name="Hao L."/>
            <person name="Jeon C.O."/>
        </authorList>
    </citation>
    <scope>NUCLEOTIDE SEQUENCE</scope>
    <source>
        <strain evidence="1">U1</strain>
    </source>
</reference>